<dbReference type="GO" id="GO:0008270">
    <property type="term" value="F:zinc ion binding"/>
    <property type="evidence" value="ECO:0007669"/>
    <property type="project" value="UniProtKB-KW"/>
</dbReference>
<dbReference type="InterPro" id="IPR000571">
    <property type="entry name" value="Znf_CCCH"/>
</dbReference>
<keyword evidence="1" id="KW-0863">Zinc-finger</keyword>
<feature type="region of interest" description="Disordered" evidence="2">
    <location>
        <begin position="130"/>
        <end position="155"/>
    </location>
</feature>
<evidence type="ECO:0000256" key="1">
    <source>
        <dbReference type="PROSITE-ProRule" id="PRU00723"/>
    </source>
</evidence>
<reference evidence="4 5" key="1">
    <citation type="journal article" date="2014" name="Genome Announc.">
        <title>Draft genome sequence of Sclerotinia borealis, a psychrophilic plant pathogenic fungus.</title>
        <authorList>
            <person name="Mardanov A.V."/>
            <person name="Beletsky A.V."/>
            <person name="Kadnikov V.V."/>
            <person name="Ignatov A.N."/>
            <person name="Ravin N.V."/>
        </authorList>
    </citation>
    <scope>NUCLEOTIDE SEQUENCE [LARGE SCALE GENOMIC DNA]</scope>
    <source>
        <strain evidence="5">F-4157</strain>
    </source>
</reference>
<dbReference type="AlphaFoldDB" id="W9CCR6"/>
<dbReference type="HOGENOM" id="CLU_663911_0_0_1"/>
<feature type="compositionally biased region" description="Polar residues" evidence="2">
    <location>
        <begin position="166"/>
        <end position="183"/>
    </location>
</feature>
<feature type="compositionally biased region" description="Basic and acidic residues" evidence="2">
    <location>
        <begin position="324"/>
        <end position="398"/>
    </location>
</feature>
<evidence type="ECO:0000259" key="3">
    <source>
        <dbReference type="PROSITE" id="PS50103"/>
    </source>
</evidence>
<name>W9CCR6_SCLBF</name>
<feature type="region of interest" description="Disordered" evidence="2">
    <location>
        <begin position="164"/>
        <end position="183"/>
    </location>
</feature>
<feature type="compositionally biased region" description="Basic and acidic residues" evidence="2">
    <location>
        <begin position="407"/>
        <end position="437"/>
    </location>
</feature>
<feature type="region of interest" description="Disordered" evidence="2">
    <location>
        <begin position="324"/>
        <end position="437"/>
    </location>
</feature>
<dbReference type="OrthoDB" id="411372at2759"/>
<keyword evidence="1" id="KW-0479">Metal-binding</keyword>
<feature type="domain" description="C3H1-type" evidence="3">
    <location>
        <begin position="187"/>
        <end position="216"/>
    </location>
</feature>
<dbReference type="Proteomes" id="UP000019487">
    <property type="component" value="Unassembled WGS sequence"/>
</dbReference>
<comment type="caution">
    <text evidence="4">The sequence shown here is derived from an EMBL/GenBank/DDBJ whole genome shotgun (WGS) entry which is preliminary data.</text>
</comment>
<gene>
    <name evidence="4" type="ORF">SBOR_6001</name>
</gene>
<feature type="region of interest" description="Disordered" evidence="2">
    <location>
        <begin position="1"/>
        <end position="22"/>
    </location>
</feature>
<keyword evidence="1" id="KW-0862">Zinc</keyword>
<evidence type="ECO:0000313" key="5">
    <source>
        <dbReference type="Proteomes" id="UP000019487"/>
    </source>
</evidence>
<protein>
    <recommendedName>
        <fullName evidence="3">C3H1-type domain-containing protein</fullName>
    </recommendedName>
</protein>
<dbReference type="PROSITE" id="PS50103">
    <property type="entry name" value="ZF_C3H1"/>
    <property type="match status" value="1"/>
</dbReference>
<feature type="region of interest" description="Disordered" evidence="2">
    <location>
        <begin position="96"/>
        <end position="116"/>
    </location>
</feature>
<proteinExistence type="predicted"/>
<feature type="zinc finger region" description="C3H1-type" evidence="1">
    <location>
        <begin position="187"/>
        <end position="216"/>
    </location>
</feature>
<organism evidence="4 5">
    <name type="scientific">Sclerotinia borealis (strain F-4128)</name>
    <dbReference type="NCBI Taxonomy" id="1432307"/>
    <lineage>
        <taxon>Eukaryota</taxon>
        <taxon>Fungi</taxon>
        <taxon>Dikarya</taxon>
        <taxon>Ascomycota</taxon>
        <taxon>Pezizomycotina</taxon>
        <taxon>Leotiomycetes</taxon>
        <taxon>Helotiales</taxon>
        <taxon>Sclerotiniaceae</taxon>
        <taxon>Sclerotinia</taxon>
    </lineage>
</organism>
<dbReference type="STRING" id="1432307.W9CCR6"/>
<feature type="region of interest" description="Disordered" evidence="2">
    <location>
        <begin position="258"/>
        <end position="283"/>
    </location>
</feature>
<feature type="compositionally biased region" description="Basic and acidic residues" evidence="2">
    <location>
        <begin position="267"/>
        <end position="283"/>
    </location>
</feature>
<feature type="compositionally biased region" description="Low complexity" evidence="2">
    <location>
        <begin position="130"/>
        <end position="152"/>
    </location>
</feature>
<dbReference type="EMBL" id="AYSA01000302">
    <property type="protein sequence ID" value="ESZ93623.1"/>
    <property type="molecule type" value="Genomic_DNA"/>
</dbReference>
<sequence>MSTKHNKKDASARDSSVSAREMPAQGPRLGYFIVRKSGEVVPLVAVDELPLGVDLVGVPRCLDLVETGGMLNLGLQGDVCPSGGGFYRLVGLEEDDDEGEASGNGDGIAGSSGSNTAVSSPLLLPVRSSTLTTPASAHNKSQSPKSQSQSKSLPGLASSIWAPASSLPSPRINQNSSTGTLGIQQAQQTQQTCRHWCTHNRRCKWGEHCRYKHEMPRTRFELRLIGLSDWPGWFKAENLGFFPAFGVGRGAERLKSGEGGVDVGGGMERKERERGERGGVGRDKERAMGVGIGMGVSEGETVMERLRKMEKLLRVKGVVALKGRERDEKKGEGKMRDEKKTREKEKEKLKEREREEKLDIRKAETKKERGRIRGEKIREKDVTGKINRGDLEGTRKWEDESEDISEDEGKVEIKDKGGEKGGKREGSGGEKEKLVDV</sequence>
<evidence type="ECO:0000313" key="4">
    <source>
        <dbReference type="EMBL" id="ESZ93623.1"/>
    </source>
</evidence>
<evidence type="ECO:0000256" key="2">
    <source>
        <dbReference type="SAM" id="MobiDB-lite"/>
    </source>
</evidence>
<accession>W9CCR6</accession>
<keyword evidence="5" id="KW-1185">Reference proteome</keyword>